<dbReference type="EMBL" id="CP007202">
    <property type="protein sequence ID" value="AJR02601.1"/>
    <property type="molecule type" value="Genomic_DNA"/>
</dbReference>
<sequence>MKQFYVLILVLIFTSCNYFNVKKTSTEAILKEELQTFNWNEVDDYPSFSVCDSTNGNIEKKDCFSSVLTSYILEALKKDSIIVTQDINDTINLEFQISELGILKLKSAKIDSVTSEEIPNLETLIRSGLDSLPKIYPAIKRGQQVTTEFKLPIVIKVD</sequence>
<evidence type="ECO:0000313" key="2">
    <source>
        <dbReference type="Proteomes" id="UP000032229"/>
    </source>
</evidence>
<evidence type="ECO:0008006" key="3">
    <source>
        <dbReference type="Google" id="ProtNLM"/>
    </source>
</evidence>
<dbReference type="PATRIC" id="fig|1454006.5.peg.381"/>
<proteinExistence type="predicted"/>
<name>A0A0C5VTS5_9FLAO</name>
<accession>A0A0C5VTS5</accession>
<dbReference type="PROSITE" id="PS51257">
    <property type="entry name" value="PROKAR_LIPOPROTEIN"/>
    <property type="match status" value="1"/>
</dbReference>
<organism evidence="1 2">
    <name type="scientific">Siansivirga zeaxanthinifaciens CC-SAMT-1</name>
    <dbReference type="NCBI Taxonomy" id="1454006"/>
    <lineage>
        <taxon>Bacteria</taxon>
        <taxon>Pseudomonadati</taxon>
        <taxon>Bacteroidota</taxon>
        <taxon>Flavobacteriia</taxon>
        <taxon>Flavobacteriales</taxon>
        <taxon>Flavobacteriaceae</taxon>
        <taxon>Siansivirga</taxon>
    </lineage>
</organism>
<dbReference type="KEGG" id="sze:AW14_02015"/>
<evidence type="ECO:0000313" key="1">
    <source>
        <dbReference type="EMBL" id="AJR02601.1"/>
    </source>
</evidence>
<protein>
    <recommendedName>
        <fullName evidence="3">TonB C-terminal domain-containing protein</fullName>
    </recommendedName>
</protein>
<dbReference type="STRING" id="1454006.AW14_02015"/>
<dbReference type="Proteomes" id="UP000032229">
    <property type="component" value="Chromosome"/>
</dbReference>
<gene>
    <name evidence="1" type="ORF">AW14_02015</name>
</gene>
<dbReference type="RefSeq" id="WP_044637280.1">
    <property type="nucleotide sequence ID" value="NZ_CP007202.1"/>
</dbReference>
<keyword evidence="2" id="KW-1185">Reference proteome</keyword>
<dbReference type="AlphaFoldDB" id="A0A0C5VTS5"/>
<dbReference type="HOGENOM" id="CLU_129713_0_0_10"/>
<dbReference type="OrthoDB" id="1191002at2"/>
<reference evidence="1 2" key="1">
    <citation type="submission" date="2014-02" db="EMBL/GenBank/DDBJ databases">
        <authorList>
            <person name="Young C.-C."/>
            <person name="Hameed A."/>
            <person name="Huang H.-C."/>
            <person name="Shahina M."/>
        </authorList>
    </citation>
    <scope>NUCLEOTIDE SEQUENCE [LARGE SCALE GENOMIC DNA]</scope>
    <source>
        <strain evidence="1 2">CC-SAMT-1</strain>
    </source>
</reference>